<dbReference type="EMBL" id="JAHLZF010000010">
    <property type="protein sequence ID" value="MBU6080983.1"/>
    <property type="molecule type" value="Genomic_DNA"/>
</dbReference>
<reference evidence="9 10" key="1">
    <citation type="journal article" date="2011" name="Int. J. Syst. Evol. Microbiol.">
        <title>Allobacillus halotolerans gen. nov., sp. nov. isolated from shrimp paste.</title>
        <authorList>
            <person name="Sheu S.Y."/>
            <person name="Arun A.B."/>
            <person name="Jiang S.R."/>
            <person name="Young C.C."/>
            <person name="Chen W.M."/>
        </authorList>
    </citation>
    <scope>NUCLEOTIDE SEQUENCE [LARGE SCALE GENOMIC DNA]</scope>
    <source>
        <strain evidence="9 10">LMG 24826</strain>
    </source>
</reference>
<keyword evidence="5" id="KW-0547">Nucleotide-binding</keyword>
<dbReference type="InterPro" id="IPR003593">
    <property type="entry name" value="AAA+_ATPase"/>
</dbReference>
<evidence type="ECO:0000256" key="5">
    <source>
        <dbReference type="ARBA" id="ARBA00022741"/>
    </source>
</evidence>
<evidence type="ECO:0000259" key="8">
    <source>
        <dbReference type="PROSITE" id="PS50893"/>
    </source>
</evidence>
<keyword evidence="7" id="KW-0472">Membrane</keyword>
<proteinExistence type="inferred from homology"/>
<dbReference type="Pfam" id="PF08352">
    <property type="entry name" value="oligo_HPY"/>
    <property type="match status" value="1"/>
</dbReference>
<dbReference type="PANTHER" id="PTHR43297:SF2">
    <property type="entry name" value="DIPEPTIDE TRANSPORT ATP-BINDING PROTEIN DPPD"/>
    <property type="match status" value="1"/>
</dbReference>
<evidence type="ECO:0000313" key="9">
    <source>
        <dbReference type="EMBL" id="MBU6080983.1"/>
    </source>
</evidence>
<dbReference type="PROSITE" id="PS00211">
    <property type="entry name" value="ABC_TRANSPORTER_1"/>
    <property type="match status" value="1"/>
</dbReference>
<evidence type="ECO:0000256" key="7">
    <source>
        <dbReference type="ARBA" id="ARBA00023136"/>
    </source>
</evidence>
<evidence type="ECO:0000256" key="1">
    <source>
        <dbReference type="ARBA" id="ARBA00004202"/>
    </source>
</evidence>
<accession>A0ABS6GPI4</accession>
<name>A0ABS6GPI4_9BACI</name>
<dbReference type="InterPro" id="IPR050388">
    <property type="entry name" value="ABC_Ni/Peptide_Import"/>
</dbReference>
<dbReference type="Pfam" id="PF00005">
    <property type="entry name" value="ABC_tran"/>
    <property type="match status" value="1"/>
</dbReference>
<comment type="subcellular location">
    <subcellularLocation>
        <location evidence="1">Cell membrane</location>
        <topology evidence="1">Peripheral membrane protein</topology>
    </subcellularLocation>
</comment>
<keyword evidence="10" id="KW-1185">Reference proteome</keyword>
<dbReference type="PROSITE" id="PS50893">
    <property type="entry name" value="ABC_TRANSPORTER_2"/>
    <property type="match status" value="1"/>
</dbReference>
<feature type="domain" description="ABC transporter" evidence="8">
    <location>
        <begin position="7"/>
        <end position="258"/>
    </location>
</feature>
<dbReference type="NCBIfam" id="TIGR01727">
    <property type="entry name" value="oligo_HPY"/>
    <property type="match status" value="1"/>
</dbReference>
<dbReference type="SMART" id="SM00382">
    <property type="entry name" value="AAA"/>
    <property type="match status" value="1"/>
</dbReference>
<dbReference type="CDD" id="cd03257">
    <property type="entry name" value="ABC_NikE_OppD_transporters"/>
    <property type="match status" value="1"/>
</dbReference>
<protein>
    <submittedName>
        <fullName evidence="9">ABC transporter ATP-binding protein</fullName>
    </submittedName>
</protein>
<comment type="similarity">
    <text evidence="2">Belongs to the ABC transporter superfamily.</text>
</comment>
<evidence type="ECO:0000313" key="10">
    <source>
        <dbReference type="Proteomes" id="UP000812672"/>
    </source>
</evidence>
<dbReference type="InterPro" id="IPR003439">
    <property type="entry name" value="ABC_transporter-like_ATP-bd"/>
</dbReference>
<gene>
    <name evidence="9" type="ORF">KQ486_08120</name>
</gene>
<sequence>MIHMNLLEVKNLHTHFHTDRGLVPALNGVSFSIKKGEVLGIVGESGCGKSVTSLSILQLLGNKGKIEKGSIQFKGQELTTFTKKQMRKVRGDEISMIFQEPLTSLNPLIRVGKQIAETILLHRENYSKNQAKEHAIKMMKMVGIPQAEEKYSQYPHQLSGGMRQRIMIAIALACNPDLLIADEPTTALDVTIQEQILGLMKKIAHETGTSIIFITHDLGVVAEMVDRVIVMYSGQVVEENDVVSFFEAPKHPYSQGLINSTPAIDQGQKLEAIRGNVPAPANKPNGCPFHPRCPMASDICKTTVPKNTYFGKQEMVNCWLYDKEAKTS</sequence>
<dbReference type="InterPro" id="IPR017871">
    <property type="entry name" value="ABC_transporter-like_CS"/>
</dbReference>
<dbReference type="GO" id="GO:0005524">
    <property type="term" value="F:ATP binding"/>
    <property type="evidence" value="ECO:0007669"/>
    <property type="project" value="UniProtKB-KW"/>
</dbReference>
<evidence type="ECO:0000256" key="3">
    <source>
        <dbReference type="ARBA" id="ARBA00022448"/>
    </source>
</evidence>
<evidence type="ECO:0000256" key="4">
    <source>
        <dbReference type="ARBA" id="ARBA00022475"/>
    </source>
</evidence>
<dbReference type="InterPro" id="IPR013563">
    <property type="entry name" value="Oligopep_ABC_C"/>
</dbReference>
<comment type="caution">
    <text evidence="9">The sequence shown here is derived from an EMBL/GenBank/DDBJ whole genome shotgun (WGS) entry which is preliminary data.</text>
</comment>
<evidence type="ECO:0000256" key="2">
    <source>
        <dbReference type="ARBA" id="ARBA00005417"/>
    </source>
</evidence>
<evidence type="ECO:0000256" key="6">
    <source>
        <dbReference type="ARBA" id="ARBA00022840"/>
    </source>
</evidence>
<dbReference type="PANTHER" id="PTHR43297">
    <property type="entry name" value="OLIGOPEPTIDE TRANSPORT ATP-BINDING PROTEIN APPD"/>
    <property type="match status" value="1"/>
</dbReference>
<dbReference type="Proteomes" id="UP000812672">
    <property type="component" value="Unassembled WGS sequence"/>
</dbReference>
<keyword evidence="6 9" id="KW-0067">ATP-binding</keyword>
<keyword evidence="4" id="KW-1003">Cell membrane</keyword>
<organism evidence="9 10">
    <name type="scientific">Allobacillus halotolerans</name>
    <dbReference type="NCBI Taxonomy" id="570278"/>
    <lineage>
        <taxon>Bacteria</taxon>
        <taxon>Bacillati</taxon>
        <taxon>Bacillota</taxon>
        <taxon>Bacilli</taxon>
        <taxon>Bacillales</taxon>
        <taxon>Bacillaceae</taxon>
        <taxon>Allobacillus</taxon>
    </lineage>
</organism>
<keyword evidence="3" id="KW-0813">Transport</keyword>